<name>A0A183KX07_9TREM</name>
<accession>A0A183KX07</accession>
<proteinExistence type="predicted"/>
<dbReference type="AlphaFoldDB" id="A0A183KX07"/>
<reference evidence="1" key="1">
    <citation type="submission" date="2016-06" db="UniProtKB">
        <authorList>
            <consortium name="WormBaseParasite"/>
        </authorList>
    </citation>
    <scope>IDENTIFICATION</scope>
</reference>
<sequence>MLEDTISVVLVSLSRVVFRLTEDSDSVVFTSEDSSPTTLAITDLLLCRVTFNSVSEDSDETLSVLDEVSLVPSDPTGVEVLVLLATSISVLATEATSAVSVLNVIAEGSVCVKVVDDNVVSLRLSVDSDVEPVNESFASPFVKMTLMKIA</sequence>
<evidence type="ECO:0000313" key="1">
    <source>
        <dbReference type="WBParaSite" id="SCUD_0001960401-mRNA-1"/>
    </source>
</evidence>
<dbReference type="WBParaSite" id="SCUD_0001960401-mRNA-1">
    <property type="protein sequence ID" value="SCUD_0001960401-mRNA-1"/>
    <property type="gene ID" value="SCUD_0001960401"/>
</dbReference>
<organism evidence="1">
    <name type="scientific">Schistosoma curassoni</name>
    <dbReference type="NCBI Taxonomy" id="6186"/>
    <lineage>
        <taxon>Eukaryota</taxon>
        <taxon>Metazoa</taxon>
        <taxon>Spiralia</taxon>
        <taxon>Lophotrochozoa</taxon>
        <taxon>Platyhelminthes</taxon>
        <taxon>Trematoda</taxon>
        <taxon>Digenea</taxon>
        <taxon>Strigeidida</taxon>
        <taxon>Schistosomatoidea</taxon>
        <taxon>Schistosomatidae</taxon>
        <taxon>Schistosoma</taxon>
    </lineage>
</organism>
<protein>
    <submittedName>
        <fullName evidence="1">Secreted protein</fullName>
    </submittedName>
</protein>